<organism evidence="1">
    <name type="scientific">Loa loa</name>
    <name type="common">Eye worm</name>
    <name type="synonym">Filaria loa</name>
    <dbReference type="NCBI Taxonomy" id="7209"/>
    <lineage>
        <taxon>Eukaryota</taxon>
        <taxon>Metazoa</taxon>
        <taxon>Ecdysozoa</taxon>
        <taxon>Nematoda</taxon>
        <taxon>Chromadorea</taxon>
        <taxon>Rhabditida</taxon>
        <taxon>Spirurina</taxon>
        <taxon>Spiruromorpha</taxon>
        <taxon>Filarioidea</taxon>
        <taxon>Onchocercidae</taxon>
        <taxon>Loa</taxon>
    </lineage>
</organism>
<dbReference type="KEGG" id="loa:LOAG_09704"/>
<dbReference type="RefSeq" id="XP_003145279.1">
    <property type="nucleotide sequence ID" value="XM_003145231.1"/>
</dbReference>
<reference evidence="1" key="1">
    <citation type="submission" date="2012-04" db="EMBL/GenBank/DDBJ databases">
        <title>The Genome Sequence of Loa loa.</title>
        <authorList>
            <consortium name="The Broad Institute Genome Sequencing Platform"/>
            <consortium name="Broad Institute Genome Sequencing Center for Infectious Disease"/>
            <person name="Nutman T.B."/>
            <person name="Fink D.L."/>
            <person name="Russ C."/>
            <person name="Young S."/>
            <person name="Zeng Q."/>
            <person name="Gargeya S."/>
            <person name="Alvarado L."/>
            <person name="Berlin A."/>
            <person name="Chapman S.B."/>
            <person name="Chen Z."/>
            <person name="Freedman E."/>
            <person name="Gellesch M."/>
            <person name="Goldberg J."/>
            <person name="Griggs A."/>
            <person name="Gujja S."/>
            <person name="Heilman E.R."/>
            <person name="Heiman D."/>
            <person name="Howarth C."/>
            <person name="Mehta T."/>
            <person name="Neiman D."/>
            <person name="Pearson M."/>
            <person name="Roberts A."/>
            <person name="Saif S."/>
            <person name="Shea T."/>
            <person name="Shenoy N."/>
            <person name="Sisk P."/>
            <person name="Stolte C."/>
            <person name="Sykes S."/>
            <person name="White J."/>
            <person name="Yandava C."/>
            <person name="Haas B."/>
            <person name="Henn M.R."/>
            <person name="Nusbaum C."/>
            <person name="Birren B."/>
        </authorList>
    </citation>
    <scope>NUCLEOTIDE SEQUENCE [LARGE SCALE GENOMIC DNA]</scope>
</reference>
<dbReference type="InParanoid" id="A0A1S0TR79"/>
<dbReference type="GeneID" id="9947145"/>
<feature type="non-terminal residue" evidence="1">
    <location>
        <position position="115"/>
    </location>
</feature>
<dbReference type="CTD" id="9947145"/>
<evidence type="ECO:0000313" key="1">
    <source>
        <dbReference type="EMBL" id="EFO18790.1"/>
    </source>
</evidence>
<gene>
    <name evidence="1" type="ORF">LOAG_09704</name>
</gene>
<dbReference type="AlphaFoldDB" id="A0A1S0TR79"/>
<dbReference type="EMBL" id="JH712426">
    <property type="protein sequence ID" value="EFO18790.1"/>
    <property type="molecule type" value="Genomic_DNA"/>
</dbReference>
<sequence length="115" mass="13986">MDLLYLCMFVYFHSYTHHCCLRKSISSMLFPQFSGCCPHTHTHTHYIYIYIYIHKHTHIHTHTHTHIYIYTHAHTIINRKLLWTLQAFCVQWSRFQHGCYFSYSLLLLLFLLPVV</sequence>
<proteinExistence type="predicted"/>
<accession>A0A1S0TR79</accession>
<name>A0A1S0TR79_LOALO</name>
<protein>
    <submittedName>
        <fullName evidence="1">Uncharacterized protein</fullName>
    </submittedName>
</protein>